<evidence type="ECO:0000256" key="1">
    <source>
        <dbReference type="SAM" id="MobiDB-lite"/>
    </source>
</evidence>
<feature type="compositionally biased region" description="Basic residues" evidence="1">
    <location>
        <begin position="83"/>
        <end position="94"/>
    </location>
</feature>
<evidence type="ECO:0000313" key="3">
    <source>
        <dbReference type="Proteomes" id="UP000243459"/>
    </source>
</evidence>
<organism evidence="2 3">
    <name type="scientific">Asparagus officinalis</name>
    <name type="common">Garden asparagus</name>
    <dbReference type="NCBI Taxonomy" id="4686"/>
    <lineage>
        <taxon>Eukaryota</taxon>
        <taxon>Viridiplantae</taxon>
        <taxon>Streptophyta</taxon>
        <taxon>Embryophyta</taxon>
        <taxon>Tracheophyta</taxon>
        <taxon>Spermatophyta</taxon>
        <taxon>Magnoliopsida</taxon>
        <taxon>Liliopsida</taxon>
        <taxon>Asparagales</taxon>
        <taxon>Asparagaceae</taxon>
        <taxon>Asparagoideae</taxon>
        <taxon>Asparagus</taxon>
    </lineage>
</organism>
<dbReference type="AlphaFoldDB" id="A0A5P1EGM4"/>
<keyword evidence="3" id="KW-1185">Reference proteome</keyword>
<dbReference type="Proteomes" id="UP000243459">
    <property type="component" value="Chromosome 7"/>
</dbReference>
<gene>
    <name evidence="2" type="ORF">A4U43_C07F19490</name>
</gene>
<dbReference type="EMBL" id="CM007387">
    <property type="protein sequence ID" value="ONK63841.1"/>
    <property type="molecule type" value="Genomic_DNA"/>
</dbReference>
<dbReference type="Gramene" id="ONK63841">
    <property type="protein sequence ID" value="ONK63841"/>
    <property type="gene ID" value="A4U43_C07F19490"/>
</dbReference>
<reference evidence="3" key="1">
    <citation type="journal article" date="2017" name="Nat. Commun.">
        <title>The asparagus genome sheds light on the origin and evolution of a young Y chromosome.</title>
        <authorList>
            <person name="Harkess A."/>
            <person name="Zhou J."/>
            <person name="Xu C."/>
            <person name="Bowers J.E."/>
            <person name="Van der Hulst R."/>
            <person name="Ayyampalayam S."/>
            <person name="Mercati F."/>
            <person name="Riccardi P."/>
            <person name="McKain M.R."/>
            <person name="Kakrana A."/>
            <person name="Tang H."/>
            <person name="Ray J."/>
            <person name="Groenendijk J."/>
            <person name="Arikit S."/>
            <person name="Mathioni S.M."/>
            <person name="Nakano M."/>
            <person name="Shan H."/>
            <person name="Telgmann-Rauber A."/>
            <person name="Kanno A."/>
            <person name="Yue Z."/>
            <person name="Chen H."/>
            <person name="Li W."/>
            <person name="Chen Y."/>
            <person name="Xu X."/>
            <person name="Zhang Y."/>
            <person name="Luo S."/>
            <person name="Chen H."/>
            <person name="Gao J."/>
            <person name="Mao Z."/>
            <person name="Pires J.C."/>
            <person name="Luo M."/>
            <person name="Kudrna D."/>
            <person name="Wing R.A."/>
            <person name="Meyers B.C."/>
            <person name="Yi K."/>
            <person name="Kong H."/>
            <person name="Lavrijsen P."/>
            <person name="Sunseri F."/>
            <person name="Falavigna A."/>
            <person name="Ye Y."/>
            <person name="Leebens-Mack J.H."/>
            <person name="Chen G."/>
        </authorList>
    </citation>
    <scope>NUCLEOTIDE SEQUENCE [LARGE SCALE GENOMIC DNA]</scope>
    <source>
        <strain evidence="3">cv. DH0086</strain>
    </source>
</reference>
<protein>
    <submittedName>
        <fullName evidence="2">Uncharacterized protein</fullName>
    </submittedName>
</protein>
<feature type="region of interest" description="Disordered" evidence="1">
    <location>
        <begin position="68"/>
        <end position="114"/>
    </location>
</feature>
<name>A0A5P1EGM4_ASPOF</name>
<proteinExistence type="predicted"/>
<accession>A0A5P1EGM4</accession>
<evidence type="ECO:0000313" key="2">
    <source>
        <dbReference type="EMBL" id="ONK63841.1"/>
    </source>
</evidence>
<sequence length="114" mass="12531">MAGEKPQVEIVKGVNGLDKVVLREVRGSSVERITKRARREFGSLSSDDAGFRAWKITGSGFEEVDLEEAATRSEGGNGDGIQRRRRRQRRHLKAATRSEVATTTRFEGGDGDGI</sequence>